<dbReference type="Pfam" id="PF22725">
    <property type="entry name" value="GFO_IDH_MocA_C3"/>
    <property type="match status" value="1"/>
</dbReference>
<dbReference type="InterPro" id="IPR036291">
    <property type="entry name" value="NAD(P)-bd_dom_sf"/>
</dbReference>
<dbReference type="Gene3D" id="3.40.50.720">
    <property type="entry name" value="NAD(P)-binding Rossmann-like Domain"/>
    <property type="match status" value="1"/>
</dbReference>
<sequence>MTTGHRVAVLGTGLIGDFYTASLNGRRSVDRVEVVYSRSTERATAFAERHGVPVATTSLEEAVQHPDIDTVVVGLPNHRHEEAIALAAAAGKAILCTKPLARNAEEARRILAIVEDAGVFHGYLEDLVYTPKTLKALEAVRAGAVGDVLWARSRETHPGPHSAWFWDKELAGGGAIVDLACHCIEIARSYVGKDNRPVEVMCWADTLVHPIDAEDHAIGLIKFASGAVGQFEVSWAFRGGMDLRDEVAGTEGTIWTNHSLRTGFEMFTSGAGAGYVAEKAETDSGWLFPVADELAEYGYFEMFGDMFEAMEAGREPVETFYDGYVVNAIMDACYRSAESKKWEPVELEWRGGDVQRIARAAQTLDGKTVIKQELLPDGRVKLILKDETTGQYEDRVVSGA</sequence>
<dbReference type="InterPro" id="IPR055170">
    <property type="entry name" value="GFO_IDH_MocA-like_dom"/>
</dbReference>
<proteinExistence type="predicted"/>
<gene>
    <name evidence="4" type="ORF">ACFOUW_22740</name>
</gene>
<evidence type="ECO:0000256" key="1">
    <source>
        <dbReference type="ARBA" id="ARBA00023002"/>
    </source>
</evidence>
<keyword evidence="1" id="KW-0560">Oxidoreductase</keyword>
<dbReference type="EMBL" id="JBHRZH010000020">
    <property type="protein sequence ID" value="MFC3763673.1"/>
    <property type="molecule type" value="Genomic_DNA"/>
</dbReference>
<dbReference type="PANTHER" id="PTHR43818:SF11">
    <property type="entry name" value="BCDNA.GH03377"/>
    <property type="match status" value="1"/>
</dbReference>
<feature type="domain" description="Gfo/Idh/MocA-like oxidoreductase N-terminal" evidence="2">
    <location>
        <begin position="6"/>
        <end position="119"/>
    </location>
</feature>
<keyword evidence="5" id="KW-1185">Reference proteome</keyword>
<evidence type="ECO:0000259" key="3">
    <source>
        <dbReference type="Pfam" id="PF22725"/>
    </source>
</evidence>
<evidence type="ECO:0000313" key="5">
    <source>
        <dbReference type="Proteomes" id="UP001595699"/>
    </source>
</evidence>
<dbReference type="InterPro" id="IPR000683">
    <property type="entry name" value="Gfo/Idh/MocA-like_OxRdtase_N"/>
</dbReference>
<dbReference type="RefSeq" id="WP_205118548.1">
    <property type="nucleotide sequence ID" value="NZ_JAFBCM010000001.1"/>
</dbReference>
<dbReference type="SUPFAM" id="SSF55347">
    <property type="entry name" value="Glyceraldehyde-3-phosphate dehydrogenase-like, C-terminal domain"/>
    <property type="match status" value="1"/>
</dbReference>
<dbReference type="Proteomes" id="UP001595699">
    <property type="component" value="Unassembled WGS sequence"/>
</dbReference>
<reference evidence="5" key="1">
    <citation type="journal article" date="2019" name="Int. J. Syst. Evol. Microbiol.">
        <title>The Global Catalogue of Microorganisms (GCM) 10K type strain sequencing project: providing services to taxonomists for standard genome sequencing and annotation.</title>
        <authorList>
            <consortium name="The Broad Institute Genomics Platform"/>
            <consortium name="The Broad Institute Genome Sequencing Center for Infectious Disease"/>
            <person name="Wu L."/>
            <person name="Ma J."/>
        </authorList>
    </citation>
    <scope>NUCLEOTIDE SEQUENCE [LARGE SCALE GENOMIC DNA]</scope>
    <source>
        <strain evidence="5">CGMCC 4.7241</strain>
    </source>
</reference>
<dbReference type="Gene3D" id="3.30.360.10">
    <property type="entry name" value="Dihydrodipicolinate Reductase, domain 2"/>
    <property type="match status" value="1"/>
</dbReference>
<protein>
    <submittedName>
        <fullName evidence="4">Gfo/Idh/MocA family protein</fullName>
    </submittedName>
</protein>
<dbReference type="PANTHER" id="PTHR43818">
    <property type="entry name" value="BCDNA.GH03377"/>
    <property type="match status" value="1"/>
</dbReference>
<evidence type="ECO:0000259" key="2">
    <source>
        <dbReference type="Pfam" id="PF01408"/>
    </source>
</evidence>
<dbReference type="SUPFAM" id="SSF51735">
    <property type="entry name" value="NAD(P)-binding Rossmann-fold domains"/>
    <property type="match status" value="1"/>
</dbReference>
<accession>A0ABV7YHW7</accession>
<organism evidence="4 5">
    <name type="scientific">Tenggerimyces flavus</name>
    <dbReference type="NCBI Taxonomy" id="1708749"/>
    <lineage>
        <taxon>Bacteria</taxon>
        <taxon>Bacillati</taxon>
        <taxon>Actinomycetota</taxon>
        <taxon>Actinomycetes</taxon>
        <taxon>Propionibacteriales</taxon>
        <taxon>Nocardioidaceae</taxon>
        <taxon>Tenggerimyces</taxon>
    </lineage>
</organism>
<name>A0ABV7YHW7_9ACTN</name>
<feature type="domain" description="GFO/IDH/MocA-like oxidoreductase" evidence="3">
    <location>
        <begin position="134"/>
        <end position="254"/>
    </location>
</feature>
<dbReference type="Pfam" id="PF01408">
    <property type="entry name" value="GFO_IDH_MocA"/>
    <property type="match status" value="1"/>
</dbReference>
<comment type="caution">
    <text evidence="4">The sequence shown here is derived from an EMBL/GenBank/DDBJ whole genome shotgun (WGS) entry which is preliminary data.</text>
</comment>
<dbReference type="InterPro" id="IPR050463">
    <property type="entry name" value="Gfo/Idh/MocA_oxidrdct_glycsds"/>
</dbReference>
<evidence type="ECO:0000313" key="4">
    <source>
        <dbReference type="EMBL" id="MFC3763673.1"/>
    </source>
</evidence>